<feature type="domain" description="Ig-like" evidence="15">
    <location>
        <begin position="1630"/>
        <end position="1719"/>
    </location>
</feature>
<dbReference type="FunFam" id="2.60.40.10:FF:000130">
    <property type="entry name" value="Hemicentin 1"/>
    <property type="match status" value="7"/>
</dbReference>
<keyword evidence="10" id="KW-0325">Glycoprotein</keyword>
<evidence type="ECO:0000256" key="10">
    <source>
        <dbReference type="ARBA" id="ARBA00023180"/>
    </source>
</evidence>
<dbReference type="Gene3D" id="2.10.25.10">
    <property type="entry name" value="Laminin"/>
    <property type="match status" value="4"/>
</dbReference>
<evidence type="ECO:0000256" key="6">
    <source>
        <dbReference type="ARBA" id="ARBA00022729"/>
    </source>
</evidence>
<feature type="domain" description="Ig-like" evidence="15">
    <location>
        <begin position="3085"/>
        <end position="3170"/>
    </location>
</feature>
<evidence type="ECO:0000313" key="17">
    <source>
        <dbReference type="EMBL" id="OWK59760.1"/>
    </source>
</evidence>
<keyword evidence="6" id="KW-0732">Signal</keyword>
<dbReference type="InterPro" id="IPR050958">
    <property type="entry name" value="Cell_Adh-Cytoskel_Orgn"/>
</dbReference>
<feature type="domain" description="Ig-like" evidence="15">
    <location>
        <begin position="3175"/>
        <end position="3259"/>
    </location>
</feature>
<keyword evidence="11" id="KW-0393">Immunoglobulin domain</keyword>
<dbReference type="InterPro" id="IPR013098">
    <property type="entry name" value="Ig_I-set"/>
</dbReference>
<dbReference type="FunFam" id="2.10.25.10:FF:000352">
    <property type="entry name" value="Hemicentin 1"/>
    <property type="match status" value="1"/>
</dbReference>
<dbReference type="GO" id="GO:0050808">
    <property type="term" value="P:synapse organization"/>
    <property type="evidence" value="ECO:0007669"/>
    <property type="project" value="TreeGrafter"/>
</dbReference>
<dbReference type="InterPro" id="IPR009030">
    <property type="entry name" value="Growth_fac_rcpt_cys_sf"/>
</dbReference>
<dbReference type="SMART" id="SM00181">
    <property type="entry name" value="EGF"/>
    <property type="match status" value="4"/>
</dbReference>
<feature type="domain" description="Ig-like" evidence="15">
    <location>
        <begin position="1313"/>
        <end position="1402"/>
    </location>
</feature>
<dbReference type="PROSITE" id="PS50026">
    <property type="entry name" value="EGF_3"/>
    <property type="match status" value="2"/>
</dbReference>
<dbReference type="Gene3D" id="2.40.155.10">
    <property type="entry name" value="Green fluorescent protein"/>
    <property type="match status" value="1"/>
</dbReference>
<feature type="domain" description="Ig-like" evidence="15">
    <location>
        <begin position="820"/>
        <end position="891"/>
    </location>
</feature>
<evidence type="ECO:0000256" key="12">
    <source>
        <dbReference type="PROSITE-ProRule" id="PRU00076"/>
    </source>
</evidence>
<feature type="domain" description="Ig-like" evidence="15">
    <location>
        <begin position="494"/>
        <end position="589"/>
    </location>
</feature>
<dbReference type="FunFam" id="2.60.40.10:FF:000189">
    <property type="entry name" value="Neogenin isoform 3"/>
    <property type="match status" value="1"/>
</dbReference>
<dbReference type="Pfam" id="PF07645">
    <property type="entry name" value="EGF_CA"/>
    <property type="match status" value="2"/>
</dbReference>
<dbReference type="InterPro" id="IPR013783">
    <property type="entry name" value="Ig-like_fold"/>
</dbReference>
<feature type="domain" description="Ig-like" evidence="15">
    <location>
        <begin position="2905"/>
        <end position="2991"/>
    </location>
</feature>
<feature type="domain" description="EGF-like" evidence="14">
    <location>
        <begin position="3838"/>
        <end position="3877"/>
    </location>
</feature>
<dbReference type="SMART" id="SM00179">
    <property type="entry name" value="EGF_CA"/>
    <property type="match status" value="4"/>
</dbReference>
<dbReference type="SMART" id="SM00409">
    <property type="entry name" value="IG"/>
    <property type="match status" value="32"/>
</dbReference>
<feature type="disulfide bond" evidence="12">
    <location>
        <begin position="3842"/>
        <end position="3852"/>
    </location>
</feature>
<feature type="domain" description="Ig-like" evidence="15">
    <location>
        <begin position="3264"/>
        <end position="3348"/>
    </location>
</feature>
<feature type="domain" description="Ig-like" evidence="15">
    <location>
        <begin position="988"/>
        <end position="1076"/>
    </location>
</feature>
<dbReference type="PROSITE" id="PS50993">
    <property type="entry name" value="NIDOGEN_G2"/>
    <property type="match status" value="1"/>
</dbReference>
<feature type="domain" description="Ig-like" evidence="15">
    <location>
        <begin position="2138"/>
        <end position="2241"/>
    </location>
</feature>
<dbReference type="InterPro" id="IPR026823">
    <property type="entry name" value="cEGF"/>
</dbReference>
<evidence type="ECO:0000256" key="9">
    <source>
        <dbReference type="ARBA" id="ARBA00023157"/>
    </source>
</evidence>
<evidence type="ECO:0000256" key="5">
    <source>
        <dbReference type="ARBA" id="ARBA00022536"/>
    </source>
</evidence>
<dbReference type="FunFam" id="2.60.40.10:FF:000503">
    <property type="entry name" value="Hemicentin 1"/>
    <property type="match status" value="1"/>
</dbReference>
<dbReference type="FunFam" id="2.60.40.10:FF:000706">
    <property type="entry name" value="Hemicentin 1"/>
    <property type="match status" value="1"/>
</dbReference>
<dbReference type="InterPro" id="IPR001881">
    <property type="entry name" value="EGF-like_Ca-bd_dom"/>
</dbReference>
<evidence type="ECO:0000256" key="7">
    <source>
        <dbReference type="ARBA" id="ARBA00022737"/>
    </source>
</evidence>
<keyword evidence="9 12" id="KW-1015">Disulfide bond</keyword>
<dbReference type="FunFam" id="2.60.40.10:FF:000032">
    <property type="entry name" value="palladin isoform X1"/>
    <property type="match status" value="4"/>
</dbReference>
<keyword evidence="3" id="KW-0964">Secreted</keyword>
<dbReference type="CDD" id="cd00096">
    <property type="entry name" value="Ig"/>
    <property type="match status" value="12"/>
</dbReference>
<dbReference type="InterPro" id="IPR000742">
    <property type="entry name" value="EGF"/>
</dbReference>
<dbReference type="SUPFAM" id="SSF57184">
    <property type="entry name" value="Growth factor receptor domain"/>
    <property type="match status" value="1"/>
</dbReference>
<feature type="domain" description="Ig-like" evidence="15">
    <location>
        <begin position="2029"/>
        <end position="2133"/>
    </location>
</feature>
<dbReference type="FunFam" id="2.10.25.10:FF:000240">
    <property type="entry name" value="Vitamin K-dependent protein S"/>
    <property type="match status" value="1"/>
</dbReference>
<evidence type="ECO:0000256" key="2">
    <source>
        <dbReference type="ARBA" id="ARBA00009588"/>
    </source>
</evidence>
<dbReference type="Pfam" id="PF25106">
    <property type="entry name" value="VWA_4"/>
    <property type="match status" value="1"/>
</dbReference>
<dbReference type="GO" id="GO:0008046">
    <property type="term" value="F:axon guidance receptor activity"/>
    <property type="evidence" value="ECO:0007669"/>
    <property type="project" value="TreeGrafter"/>
</dbReference>
<comment type="similarity">
    <text evidence="2">Belongs to the immunoglobulin superfamily. DCC family.</text>
</comment>
<sequence length="4033" mass="429298">MSVGAIRVAVEISHPGSFIYVFSDARAKDYEQQEELLRLLQHKQSQVVFVLTGDCGDRSHPGYRVYERIAATSSGQIFHLDKQQVTEVLKWVEEAIQASKVHLLSTDHEDGGENTWQVPFDPSLKEVTISLSGPAPGIRVQDPAGRVLEKGRGLKELLSIPNSAMVVAVEPYEPGTWLVTTRSSGRHSLRITGISNVNFQASFSTQPEFDTSQPGERPVQGLPISVLVNCTGLRPPGRLQEIELFNTSGHVLGSLPAQPLSNSSSGSAAQLWVGSPLWVPPGDFLLKVKGEDGQGHPLHRLSGVTYTSVVPGLPKVNISSNIQAYSREPQLISCSAHSEIPFHLQLSRGRVKLGEEQLFRISGNISWLIPAVSESDEGFYECTATSKVGVTRARAYISVSEPPPRLIAPGNITASPGQDVVMSCEVLGDVPYNLTWSWDGKAAQPGDGRARLLQNSSLQISHVQPGDGGLYECVAQSAHGTATASLWLFIQEAPWVKVDPSPQRFSRGQELRLNCTAGGHPQPHSSWRRWGWALQQDERAHFFHFSPICCRVFRDAEGTLHIRSAVPEDAGNYSCYASSTLGWDEQVISLEFTAQQRVTKATSPHDTEPPAILAVTPSLKALVGEDVTLECWVSGSPPPHVVWYKGETGSRRRDPLAALRGHLTWALAAFPAGGPRAALRLQALREEDAGLYGCQALGEAGTAFDTTMLHVGSAPHFPEPLGDTEVEVGERVSLLCRVEGSPLPQVSWSRQDGKPVRWWWGRGGWSLSWSSLGALQPLQAEASPHCAPGASLDDQGIYICEAQNEFGKIHAEVKLTVTGQGQPVSLPCVILAGSPFPARRWLKDGHMVAPGDRYSIRADGSLHVDQASQGDAGTFTCEVTNALGSHRQDVSLVIHAPPSIEPGPVLVTATEGAAVTLPCNATGVPPPTVTWAKGTEPISLSPRYQLDPNGTLLIPSSSPGDAGTYFCTATNAAGFSRREMQLSISTKPRISVNGSQASDPVPILAVLGQETTLPCEAQGDPPPLVVWSREPQPLPLATTRFSVLPSGSLQLAEPQVRDTGLYTCTATNAAGNASLSYSLHVQAAPQLWIGDGERHLTAVANTSLRIRCHTTGIPPPQLQTEPGLAACPLPHRWLKDGHPLDGQDGVVVSEDGGTLLLTRVGLGHQGLYICQGSSWAGLAQAEVQVSVHGERSAGVRALPCGGCSQPGPRRAADGGHWVAVPPNIEPSTVDLLIPENGSASMECLASGLPAPDITWYKGQEQLSAGAALALSRDGKRLEIPRARLSHGGSYRCVASNMAGVAELWYSLQVTVPPSLSSPEPEAMSVLEGQSVQLACECHGVPLPTLSWWKDGEPLSTQPGSPKLVSPGGNVVHMEKVQLLDQGTYTCECRNAAGSSSKEHHLEVHALPRAQGSSSTPRRVSVIEGGETELECEARGTPAPRVTWVKDGQPVAAGDRLLLTENGRRLHIPRAEVAHAGHYTCLAASAEGQEQREFDVVVHGGWLLRLTRARAQDGGHYSCLASNVAGEARRHFYVEVLVPPHIEDAGEEHTFKVPEGHPVTWSCLASGNPQPKITWLKDNHPLPGTFSISPDGSLFHIPQASLAHAGHYSCVASNSVANQTKRYLLDVLASPTLARDDAAAEEVTVIINNPISLVCEALPYPSPNITWLKDEVPLKASGNVLLLPGGQGLQILNAQEEDTGTYSCIVASEDGEAVKNYAVKVLVPPWIAREDPLGELAVKEVKTRVNSTVVLECETWAVPEPTIRWYKDKQLLESSEHLQILSEGQVLQIPAAGVSDSGHYTCVATNAVGEDDRDFIPVPAVPPIFQQQTGPKEALEIFYREEDQDGEVTEHRQAVLGQPAALYCDTSAVPPPLLTWYKDGEPLSPGLGVLMLQGGRVLQLQAVQEEDGGRYTCEAANAAGRDRLHYELEVLTAPAIRGGTEDLVEEVTATINGTVRFECEATGHPEPTVSWLWNDLPIEAGPRHQLLEGGTVLQVAMVEEGDAGSYTCMAENPAGSAEKHFALAVQAEAPWSVGTDPENVSGVVNGSVSLVCDIQPHPAAEITWYKDGHVLRLGEEVTVTRDLVLLQAVLIPCSPLLPGSRVLQLPRLQLSSSGTYTCMALNVASQDQKSFILTIREPPGTPEMLEADMGTPLVLTCHVSGVAVPAVTWLKDGHPLGVCAGQRWARLPPPDSLCSPPSKMSPEQGVVSGGAQLLLSPLQPSHQGRYTCLAQGPGAETRQDFMVLVRVPPQISSAGDPSEHSVLEGSRVRLECRAEGQPTPHISWLKDGQPLGLQPPSHARVSPDGSALLLEELRAADSGAYTCLARNSLGEDTRLHTLNVLAPAAPVSPRPVPPAIERAAGDSEVLRGLPSALVTLQCWARGSPPLHVSWLKDGLPLRLSPRVTLLSAGHILRISQAQLSDAGLYTCIVSSRAGVADRSFLLQIQVPPVLESPESNEEQMVAEGSDVTFTCKATGSPAPSVTWLKNGEPLGQQNAQVPGGPQLSLVAVALADAGIYSCLVANEVGEVSKAFHLVVMEPPRVEAGSHPTEISIAVGTPLGLTCVVTGVPMPTVTWEKDGRLLAGPSLVSGNESTLHIDSIEEADAGLYTCLATSPAGEDSRSFHVSIQAPPNMASTGEIPIITAVPGGQLLLECPEGAEPHPSIEWHREGSLLQDDARRQVLAQGRFLQVLAVAAADGGEYSCRATSAPGDTEPRVRVQVHVAPEIQAGPKEVKVLLNASAVLPCRAEGWPVPRVMWLKDGQPLPGSDRLQLLPGGSLQIDPVQVQDLGHYLCMASSPAGSDRRGLDLHILVPPAITPGPSNLTLLAQQPATLGCDAWGSPEPHIRWEKDGRPLNLHLPPGTYSLHSLGSLVISSPAPRDEGRFECIATNAAGEARKAFLVSVHVPPSIADDLTDVVVTRLSPAVLTCYASGVPPPTVSWSKEGARLGSRGGGYRVLPRGALEIRQALPAHSGRYTCTARSAAGTARKHLWLTVQEPPALKPLPGMVMVMVNTSVVLSCEATGVPRPEVTWQKDGVGITGGSGLKVLPSGQLRLLRAAPEDAGTYLCLARNPSGTAAGRTRLIVQVPPIIAAGPPELAALAGLEARLPCAARGVPEPRVSWSRDGALLRGGRATVLPSGELLLRDVREGDAGSYSCTAVNSAGRAVRRLSLSIHTLPTFTHLPTDITLSRGERLELVCAAAGSPQPRVSWMANGQLVTGGASGHGGRSILRREAATAADSGTYVCHAENSAGAARATVFVSVREAPVIQGDASTYQVEHSGGDALLDCHAQGHPEPLIRWSKDGVPVVARGRLHQLQNGSLAIRAVGSTDVGQYRCVAENDAGTAAKVVTLVLQSAPVVTVTPAEVRVHAGQQVLLHCAVSGEPTPSVEWQRDGQPLPEGPHARVMPNATLFLPSVAHRDAGSYTCLARNALGSAVAHASLDVQGELHQVRGSLVGAINGHKLGVSTLDASVLGDSQSSTATLRSSIGSIPPAIGPLMRVLVTIIAPVYWSLAHTGGAAQNGLLLTQGTFQHESLLHFATGELLRVTHQARGTGSAGALRLDSVISGSVPESFGHAVLLLRDFSERYVRTGAGQLSGGSVQSFLQDGRLVRAHCNHTIVFDPPVGTQPPRVQHLRARAISASYDPAKQELRFQLRASLDAGADRDQCPLGFIPDPGQLYCMDVDECTEGSHACRYNQICQNSAGSYSCSCPPGYRTLGTGWPCLAPHLFPPLDVNECLNFPPPCAFECHNLRGSYECLCPAGKAVLPGGQCGTAGMEGGDTAVPRDTPLHRQGPSGHPRGRGRSFYTQLALRRVAKDAGMGARGPPCPTGYIRRNGTCTDLDECQTLKQCQHECRNSPGSYRCLCPTGYRLLSNRKSCHDVDECTEGTIQCGMSQMCFNTRGGARCTDVPCPAGYRRGSSPGLCVGRCPPFCGPAGPPTLQYQLLALPLGIAARRDVVHLTPASALRHHTVFRLLEQDPESPFALRSEQGQGIISTLRPLREPSTHRLKVQALVPGGQRAPSIFLLLISVSPYPY</sequence>
<evidence type="ECO:0000256" key="13">
    <source>
        <dbReference type="SAM" id="MobiDB-lite"/>
    </source>
</evidence>
<keyword evidence="7" id="KW-0677">Repeat</keyword>
<feature type="domain" description="Ig-like" evidence="15">
    <location>
        <begin position="1222"/>
        <end position="1310"/>
    </location>
</feature>
<dbReference type="EMBL" id="MUZQ01000071">
    <property type="protein sequence ID" value="OWK59760.1"/>
    <property type="molecule type" value="Genomic_DNA"/>
</dbReference>
<dbReference type="GO" id="GO:0005886">
    <property type="term" value="C:plasma membrane"/>
    <property type="evidence" value="ECO:0007669"/>
    <property type="project" value="TreeGrafter"/>
</dbReference>
<dbReference type="InterPro" id="IPR003599">
    <property type="entry name" value="Ig_sub"/>
</dbReference>
<name>A0A218V216_9PASE</name>
<dbReference type="InterPro" id="IPR056861">
    <property type="entry name" value="HMCN1-like_VWA"/>
</dbReference>
<dbReference type="Pfam" id="PF13927">
    <property type="entry name" value="Ig_3"/>
    <property type="match status" value="13"/>
</dbReference>
<gene>
    <name evidence="17" type="primary">HMCN2</name>
    <name evidence="17" type="ORF">RLOC_00002672</name>
</gene>
<dbReference type="InterPro" id="IPR049883">
    <property type="entry name" value="NOTCH1_EGF-like"/>
</dbReference>
<feature type="domain" description="Ig-like" evidence="15">
    <location>
        <begin position="2722"/>
        <end position="2805"/>
    </location>
</feature>
<dbReference type="InterPro" id="IPR007110">
    <property type="entry name" value="Ig-like_dom"/>
</dbReference>
<evidence type="ECO:0000259" key="14">
    <source>
        <dbReference type="PROSITE" id="PS50026"/>
    </source>
</evidence>
<dbReference type="InterPro" id="IPR009017">
    <property type="entry name" value="GFP"/>
</dbReference>
<feature type="domain" description="Ig-like" evidence="15">
    <location>
        <begin position="2812"/>
        <end position="2900"/>
    </location>
</feature>
<dbReference type="GO" id="GO:0007156">
    <property type="term" value="P:homophilic cell adhesion via plasma membrane adhesion molecules"/>
    <property type="evidence" value="ECO:0007669"/>
    <property type="project" value="TreeGrafter"/>
</dbReference>
<dbReference type="PROSITE" id="PS01186">
    <property type="entry name" value="EGF_2"/>
    <property type="match status" value="1"/>
</dbReference>
<feature type="domain" description="Ig-like" evidence="15">
    <location>
        <begin position="898"/>
        <end position="983"/>
    </location>
</feature>
<feature type="domain" description="Ig-like" evidence="15">
    <location>
        <begin position="2629"/>
        <end position="2717"/>
    </location>
</feature>
<dbReference type="InterPro" id="IPR036179">
    <property type="entry name" value="Ig-like_dom_sf"/>
</dbReference>
<dbReference type="FunFam" id="2.10.25.10:FF:000210">
    <property type="entry name" value="Hemicentin 1"/>
    <property type="match status" value="1"/>
</dbReference>
<feature type="domain" description="Ig-like" evidence="15">
    <location>
        <begin position="1830"/>
        <end position="1928"/>
    </location>
</feature>
<dbReference type="Pfam" id="PF07474">
    <property type="entry name" value="G2F"/>
    <property type="match status" value="1"/>
</dbReference>
<evidence type="ECO:0000256" key="1">
    <source>
        <dbReference type="ARBA" id="ARBA00004498"/>
    </source>
</evidence>
<dbReference type="Gene3D" id="2.60.40.10">
    <property type="entry name" value="Immunoglobulins"/>
    <property type="match status" value="33"/>
</dbReference>
<dbReference type="InterPro" id="IPR003598">
    <property type="entry name" value="Ig_sub2"/>
</dbReference>
<dbReference type="PROSITE" id="PS50835">
    <property type="entry name" value="IG_LIKE"/>
    <property type="match status" value="32"/>
</dbReference>
<accession>A0A218V216</accession>
<dbReference type="CDD" id="cd00054">
    <property type="entry name" value="EGF_CA"/>
    <property type="match status" value="4"/>
</dbReference>
<dbReference type="GO" id="GO:0030424">
    <property type="term" value="C:axon"/>
    <property type="evidence" value="ECO:0007669"/>
    <property type="project" value="TreeGrafter"/>
</dbReference>
<feature type="domain" description="Ig-like" evidence="15">
    <location>
        <begin position="1407"/>
        <end position="1496"/>
    </location>
</feature>
<dbReference type="SMART" id="SM00682">
    <property type="entry name" value="G2F"/>
    <property type="match status" value="1"/>
</dbReference>
<feature type="domain" description="EGF-like" evidence="14">
    <location>
        <begin position="3680"/>
        <end position="3718"/>
    </location>
</feature>
<dbReference type="SMART" id="SM00406">
    <property type="entry name" value="IGv"/>
    <property type="match status" value="11"/>
</dbReference>
<comment type="caution">
    <text evidence="12">Lacks conserved residue(s) required for the propagation of feature annotation.</text>
</comment>
<dbReference type="Pfam" id="PF07679">
    <property type="entry name" value="I-set"/>
    <property type="match status" value="17"/>
</dbReference>
<dbReference type="Pfam" id="PF23610">
    <property type="entry name" value="VWA7_4"/>
    <property type="match status" value="1"/>
</dbReference>
<dbReference type="InterPro" id="IPR000152">
    <property type="entry name" value="EGF-type_Asp/Asn_hydroxyl_site"/>
</dbReference>
<feature type="domain" description="Ig-like" evidence="15">
    <location>
        <begin position="1539"/>
        <end position="1625"/>
    </location>
</feature>
<feature type="domain" description="Ig-like" evidence="15">
    <location>
        <begin position="1933"/>
        <end position="2023"/>
    </location>
</feature>
<keyword evidence="18" id="KW-1185">Reference proteome</keyword>
<evidence type="ECO:0000256" key="8">
    <source>
        <dbReference type="ARBA" id="ARBA00022837"/>
    </source>
</evidence>
<dbReference type="Proteomes" id="UP000197619">
    <property type="component" value="Unassembled WGS sequence"/>
</dbReference>
<dbReference type="InterPro" id="IPR056475">
    <property type="entry name" value="GBD_Hemicentin/VWA7"/>
</dbReference>
<evidence type="ECO:0000259" key="15">
    <source>
        <dbReference type="PROSITE" id="PS50835"/>
    </source>
</evidence>
<reference evidence="17 18" key="1">
    <citation type="submission" date="2017-05" db="EMBL/GenBank/DDBJ databases">
        <title>Genome of assembly of the Bengalese finch, Lonchura striata domestica.</title>
        <authorList>
            <person name="Colquitt B.M."/>
            <person name="Brainard M.S."/>
        </authorList>
    </citation>
    <scope>NUCLEOTIDE SEQUENCE [LARGE SCALE GENOMIC DNA]</scope>
    <source>
        <strain evidence="17">White83orange57</strain>
    </source>
</reference>
<organism evidence="17 18">
    <name type="scientific">Lonchura striata</name>
    <name type="common">white-rumped munia</name>
    <dbReference type="NCBI Taxonomy" id="40157"/>
    <lineage>
        <taxon>Eukaryota</taxon>
        <taxon>Metazoa</taxon>
        <taxon>Chordata</taxon>
        <taxon>Craniata</taxon>
        <taxon>Vertebrata</taxon>
        <taxon>Euteleostomi</taxon>
        <taxon>Archelosauria</taxon>
        <taxon>Archosauria</taxon>
        <taxon>Dinosauria</taxon>
        <taxon>Saurischia</taxon>
        <taxon>Theropoda</taxon>
        <taxon>Coelurosauria</taxon>
        <taxon>Aves</taxon>
        <taxon>Neognathae</taxon>
        <taxon>Neoaves</taxon>
        <taxon>Telluraves</taxon>
        <taxon>Australaves</taxon>
        <taxon>Passeriformes</taxon>
        <taxon>Passeroidea</taxon>
        <taxon>Estrildidae</taxon>
        <taxon>Estrildinae</taxon>
        <taxon>Lonchura</taxon>
    </lineage>
</organism>
<dbReference type="SUPFAM" id="SSF54511">
    <property type="entry name" value="GFP-like"/>
    <property type="match status" value="1"/>
</dbReference>
<feature type="region of interest" description="Disordered" evidence="13">
    <location>
        <begin position="3780"/>
        <end position="3800"/>
    </location>
</feature>
<feature type="domain" description="Ig-like" evidence="15">
    <location>
        <begin position="2248"/>
        <end position="2338"/>
    </location>
</feature>
<dbReference type="InterPro" id="IPR006605">
    <property type="entry name" value="G2_nidogen/fibulin_G2F"/>
</dbReference>
<dbReference type="PROSITE" id="PS00010">
    <property type="entry name" value="ASX_HYDROXYL"/>
    <property type="match status" value="2"/>
</dbReference>
<feature type="domain" description="Ig-like" evidence="15">
    <location>
        <begin position="2446"/>
        <end position="2527"/>
    </location>
</feature>
<dbReference type="SUPFAM" id="SSF48726">
    <property type="entry name" value="Immunoglobulin"/>
    <property type="match status" value="33"/>
</dbReference>
<feature type="domain" description="Ig-like" evidence="15">
    <location>
        <begin position="2996"/>
        <end position="3082"/>
    </location>
</feature>
<dbReference type="InterPro" id="IPR036465">
    <property type="entry name" value="vWFA_dom_sf"/>
</dbReference>
<evidence type="ECO:0000256" key="11">
    <source>
        <dbReference type="ARBA" id="ARBA00023319"/>
    </source>
</evidence>
<keyword evidence="8" id="KW-0106">Calcium</keyword>
<feature type="domain" description="Ig-like" evidence="15">
    <location>
        <begin position="314"/>
        <end position="398"/>
    </location>
</feature>
<dbReference type="Pfam" id="PF12662">
    <property type="entry name" value="cEGF"/>
    <property type="match status" value="1"/>
</dbReference>
<dbReference type="SMART" id="SM00408">
    <property type="entry name" value="IGc2"/>
    <property type="match status" value="32"/>
</dbReference>
<evidence type="ECO:0000313" key="18">
    <source>
        <dbReference type="Proteomes" id="UP000197619"/>
    </source>
</evidence>
<proteinExistence type="inferred from homology"/>
<feature type="domain" description="Ig-like" evidence="15">
    <location>
        <begin position="715"/>
        <end position="816"/>
    </location>
</feature>
<feature type="domain" description="Nidogen G2 beta-barrel" evidence="16">
    <location>
        <begin position="3444"/>
        <end position="3666"/>
    </location>
</feature>
<dbReference type="FunFam" id="2.60.40.10:FF:000186">
    <property type="entry name" value="Hemicentin 1"/>
    <property type="match status" value="4"/>
</dbReference>
<dbReference type="SUPFAM" id="SSF53300">
    <property type="entry name" value="vWA-like"/>
    <property type="match status" value="1"/>
</dbReference>
<feature type="domain" description="Ig-like" evidence="15">
    <location>
        <begin position="1724"/>
        <end position="1815"/>
    </location>
</feature>
<protein>
    <submittedName>
        <fullName evidence="17">Hemicentin-2</fullName>
    </submittedName>
</protein>
<dbReference type="GO" id="GO:0005509">
    <property type="term" value="F:calcium ion binding"/>
    <property type="evidence" value="ECO:0007669"/>
    <property type="project" value="InterPro"/>
</dbReference>
<evidence type="ECO:0000256" key="4">
    <source>
        <dbReference type="ARBA" id="ARBA00022530"/>
    </source>
</evidence>
<dbReference type="FunFam" id="2.60.40.10:FF:000285">
    <property type="entry name" value="Hemicentin 1"/>
    <property type="match status" value="1"/>
</dbReference>
<dbReference type="SUPFAM" id="SSF57196">
    <property type="entry name" value="EGF/Laminin"/>
    <property type="match status" value="1"/>
</dbReference>
<keyword evidence="5 12" id="KW-0245">EGF-like domain</keyword>
<dbReference type="GO" id="GO:0043025">
    <property type="term" value="C:neuronal cell body"/>
    <property type="evidence" value="ECO:0007669"/>
    <property type="project" value="TreeGrafter"/>
</dbReference>
<comment type="subcellular location">
    <subcellularLocation>
        <location evidence="1">Secreted</location>
        <location evidence="1">Extracellular space</location>
        <location evidence="1">Extracellular matrix</location>
    </subcellularLocation>
</comment>
<dbReference type="PANTHER" id="PTHR45080:SF34">
    <property type="entry name" value="MYOSIN LIGHT CHAIN KINASE, SMOOTH MUSCLE-LIKE"/>
    <property type="match status" value="1"/>
</dbReference>
<feature type="domain" description="Ig-like" evidence="15">
    <location>
        <begin position="3355"/>
        <end position="3440"/>
    </location>
</feature>
<feature type="domain" description="Ig-like" evidence="15">
    <location>
        <begin position="2353"/>
        <end position="2442"/>
    </location>
</feature>
<keyword evidence="4" id="KW-0272">Extracellular matrix</keyword>
<dbReference type="InterPro" id="IPR013106">
    <property type="entry name" value="Ig_V-set"/>
</dbReference>
<dbReference type="PANTHER" id="PTHR45080">
    <property type="entry name" value="CONTACTIN 5"/>
    <property type="match status" value="1"/>
</dbReference>
<dbReference type="InterPro" id="IPR057613">
    <property type="entry name" value="VWA7_4"/>
</dbReference>
<dbReference type="Pfam" id="PF23560">
    <property type="entry name" value="GBD_Hemicentin"/>
    <property type="match status" value="1"/>
</dbReference>
<evidence type="ECO:0000256" key="3">
    <source>
        <dbReference type="ARBA" id="ARBA00022525"/>
    </source>
</evidence>
<feature type="domain" description="Ig-like" evidence="15">
    <location>
        <begin position="1085"/>
        <end position="1186"/>
    </location>
</feature>
<feature type="domain" description="Ig-like" evidence="15">
    <location>
        <begin position="610"/>
        <end position="696"/>
    </location>
</feature>
<comment type="caution">
    <text evidence="17">The sequence shown here is derived from an EMBL/GenBank/DDBJ whole genome shotgun (WGS) entry which is preliminary data.</text>
</comment>
<dbReference type="InterPro" id="IPR018097">
    <property type="entry name" value="EGF_Ca-bd_CS"/>
</dbReference>
<dbReference type="PROSITE" id="PS01187">
    <property type="entry name" value="EGF_CA"/>
    <property type="match status" value="1"/>
</dbReference>
<evidence type="ECO:0000259" key="16">
    <source>
        <dbReference type="PROSITE" id="PS50993"/>
    </source>
</evidence>
<feature type="domain" description="Ig-like" evidence="15">
    <location>
        <begin position="2538"/>
        <end position="2624"/>
    </location>
</feature>
<feature type="domain" description="Ig-like" evidence="15">
    <location>
        <begin position="403"/>
        <end position="485"/>
    </location>
</feature>